<evidence type="ECO:0000313" key="3">
    <source>
        <dbReference type="EMBL" id="CAG8632445.1"/>
    </source>
</evidence>
<protein>
    <submittedName>
        <fullName evidence="3">14228_t:CDS:1</fullName>
    </submittedName>
</protein>
<keyword evidence="1" id="KW-0472">Membrane</keyword>
<feature type="transmembrane region" description="Helical" evidence="1">
    <location>
        <begin position="12"/>
        <end position="31"/>
    </location>
</feature>
<proteinExistence type="predicted"/>
<name>A0A9N9DBQ8_9GLOM</name>
<dbReference type="Pfam" id="PF24853">
    <property type="entry name" value="DUF7727"/>
    <property type="match status" value="1"/>
</dbReference>
<evidence type="ECO:0000259" key="2">
    <source>
        <dbReference type="Pfam" id="PF24853"/>
    </source>
</evidence>
<gene>
    <name evidence="3" type="ORF">ALEPTO_LOCUS9411</name>
</gene>
<dbReference type="EMBL" id="CAJVPS010007166">
    <property type="protein sequence ID" value="CAG8632445.1"/>
    <property type="molecule type" value="Genomic_DNA"/>
</dbReference>
<reference evidence="3" key="1">
    <citation type="submission" date="2021-06" db="EMBL/GenBank/DDBJ databases">
        <authorList>
            <person name="Kallberg Y."/>
            <person name="Tangrot J."/>
            <person name="Rosling A."/>
        </authorList>
    </citation>
    <scope>NUCLEOTIDE SEQUENCE</scope>
    <source>
        <strain evidence="3">FL130A</strain>
    </source>
</reference>
<sequence length="57" mass="6390">MGKTVWNQWANLIALTAGVFEIIGGIFGMFYRIAMFGHITTIFDRFVDPLNILAILA</sequence>
<feature type="non-terminal residue" evidence="3">
    <location>
        <position position="1"/>
    </location>
</feature>
<keyword evidence="1" id="KW-1133">Transmembrane helix</keyword>
<dbReference type="Proteomes" id="UP000789508">
    <property type="component" value="Unassembled WGS sequence"/>
</dbReference>
<keyword evidence="4" id="KW-1185">Reference proteome</keyword>
<dbReference type="InterPro" id="IPR056144">
    <property type="entry name" value="DUF7727"/>
</dbReference>
<evidence type="ECO:0000313" key="4">
    <source>
        <dbReference type="Proteomes" id="UP000789508"/>
    </source>
</evidence>
<dbReference type="OrthoDB" id="2110422at2759"/>
<accession>A0A9N9DBQ8</accession>
<comment type="caution">
    <text evidence="3">The sequence shown here is derived from an EMBL/GenBank/DDBJ whole genome shotgun (WGS) entry which is preliminary data.</text>
</comment>
<keyword evidence="1" id="KW-0812">Transmembrane</keyword>
<dbReference type="AlphaFoldDB" id="A0A9N9DBQ8"/>
<organism evidence="3 4">
    <name type="scientific">Ambispora leptoticha</name>
    <dbReference type="NCBI Taxonomy" id="144679"/>
    <lineage>
        <taxon>Eukaryota</taxon>
        <taxon>Fungi</taxon>
        <taxon>Fungi incertae sedis</taxon>
        <taxon>Mucoromycota</taxon>
        <taxon>Glomeromycotina</taxon>
        <taxon>Glomeromycetes</taxon>
        <taxon>Archaeosporales</taxon>
        <taxon>Ambisporaceae</taxon>
        <taxon>Ambispora</taxon>
    </lineage>
</organism>
<evidence type="ECO:0000256" key="1">
    <source>
        <dbReference type="SAM" id="Phobius"/>
    </source>
</evidence>
<feature type="domain" description="DUF7727" evidence="2">
    <location>
        <begin position="1"/>
        <end position="49"/>
    </location>
</feature>